<keyword evidence="3" id="KW-0813">Transport</keyword>
<keyword evidence="5 8" id="KW-1133">Transmembrane helix</keyword>
<dbReference type="SUPFAM" id="SSF103473">
    <property type="entry name" value="MFS general substrate transporter"/>
    <property type="match status" value="1"/>
</dbReference>
<feature type="transmembrane region" description="Helical" evidence="8">
    <location>
        <begin position="190"/>
        <end position="209"/>
    </location>
</feature>
<protein>
    <recommendedName>
        <fullName evidence="9">Major facilitator superfamily (MFS) profile domain-containing protein</fullName>
    </recommendedName>
</protein>
<feature type="transmembrane region" description="Helical" evidence="8">
    <location>
        <begin position="353"/>
        <end position="370"/>
    </location>
</feature>
<dbReference type="GO" id="GO:0005351">
    <property type="term" value="F:carbohydrate:proton symporter activity"/>
    <property type="evidence" value="ECO:0007669"/>
    <property type="project" value="TreeGrafter"/>
</dbReference>
<feature type="transmembrane region" description="Helical" evidence="8">
    <location>
        <begin position="62"/>
        <end position="89"/>
    </location>
</feature>
<evidence type="ECO:0000256" key="6">
    <source>
        <dbReference type="ARBA" id="ARBA00023136"/>
    </source>
</evidence>
<dbReference type="InterPro" id="IPR036259">
    <property type="entry name" value="MFS_trans_sf"/>
</dbReference>
<dbReference type="FunFam" id="1.20.1250.20:FF:000134">
    <property type="entry name" value="MFS sugar transporter protein"/>
    <property type="match status" value="1"/>
</dbReference>
<dbReference type="InterPro" id="IPR020846">
    <property type="entry name" value="MFS_dom"/>
</dbReference>
<dbReference type="GO" id="GO:0016020">
    <property type="term" value="C:membrane"/>
    <property type="evidence" value="ECO:0007669"/>
    <property type="project" value="UniProtKB-SubCell"/>
</dbReference>
<comment type="subcellular location">
    <subcellularLocation>
        <location evidence="1">Membrane</location>
        <topology evidence="1">Multi-pass membrane protein</topology>
    </subcellularLocation>
</comment>
<comment type="caution">
    <text evidence="10">The sequence shown here is derived from an EMBL/GenBank/DDBJ whole genome shotgun (WGS) entry which is preliminary data.</text>
</comment>
<feature type="compositionally biased region" description="Basic and acidic residues" evidence="7">
    <location>
        <begin position="1"/>
        <end position="30"/>
    </location>
</feature>
<gene>
    <name evidence="10" type="ORF">CGXH109_LOCUS60395</name>
</gene>
<keyword evidence="6 8" id="KW-0472">Membrane</keyword>
<name>A0A9W4RT59_9PEZI</name>
<evidence type="ECO:0000256" key="7">
    <source>
        <dbReference type="SAM" id="MobiDB-lite"/>
    </source>
</evidence>
<sequence>MKATDLKGPLKMEKTTSHHGIRECLEHDSPEPGQRLKGNDFLSKSDTFWWRDHGIRSLNLRLLAVFISPLMIGYDGTLIASLLTMPHWFKDLGLNPRDSTLVGLMGAGYSFGAMIAFTVSSWIADTMGRKLMIMIGDMIIIGAVLGQVFCYNARLYVLTRFILGMGSMFVIASCPVLLTELAHPRQRSFLVGGYASLFFVGSVVVAWVSFGSLHISSQWSWRIPTMLQLLPPAIQLPLLFLVPESPRWLVSRGRHTEAKDILAHFHANGRMDDEVVTVQFAEICQAIELDQRTQETTWISWFRGPGNRRRLLLVVFSTIFGSWSGGGIITFYLSVALKQVGITEPAQQAGINGGLQIFNLCVALAAASLVEKLGRRILFISSSVIMLLAMIGFTVATEQFTREGQSAASKALVAMVFLFQFGSDVGYTPLTPMYTAEICPYHLRAKAMALHYFLMYAFSAAGQYANPVALQNLGWRYYLVYIVILVFEVGFTYFMFPETKGQTIEEVSSIFEK</sequence>
<feature type="domain" description="Major facilitator superfamily (MFS) profile" evidence="9">
    <location>
        <begin position="61"/>
        <end position="500"/>
    </location>
</feature>
<evidence type="ECO:0000256" key="3">
    <source>
        <dbReference type="ARBA" id="ARBA00022448"/>
    </source>
</evidence>
<reference evidence="10" key="1">
    <citation type="submission" date="2022-08" db="EMBL/GenBank/DDBJ databases">
        <authorList>
            <person name="Giroux E."/>
            <person name="Giroux E."/>
        </authorList>
    </citation>
    <scope>NUCLEOTIDE SEQUENCE</scope>
    <source>
        <strain evidence="10">H1091258</strain>
    </source>
</reference>
<evidence type="ECO:0000256" key="8">
    <source>
        <dbReference type="SAM" id="Phobius"/>
    </source>
</evidence>
<evidence type="ECO:0000256" key="5">
    <source>
        <dbReference type="ARBA" id="ARBA00022989"/>
    </source>
</evidence>
<evidence type="ECO:0000256" key="1">
    <source>
        <dbReference type="ARBA" id="ARBA00004141"/>
    </source>
</evidence>
<feature type="transmembrane region" description="Helical" evidence="8">
    <location>
        <begin position="377"/>
        <end position="396"/>
    </location>
</feature>
<dbReference type="InterPro" id="IPR005828">
    <property type="entry name" value="MFS_sugar_transport-like"/>
</dbReference>
<dbReference type="Proteomes" id="UP001152533">
    <property type="component" value="Unassembled WGS sequence"/>
</dbReference>
<proteinExistence type="inferred from homology"/>
<dbReference type="EMBL" id="CAMGZC010000379">
    <property type="protein sequence ID" value="CAI0646955.1"/>
    <property type="molecule type" value="Genomic_DNA"/>
</dbReference>
<dbReference type="PANTHER" id="PTHR48022:SF64">
    <property type="entry name" value="MAJOR FACILITATOR SUPERFAMILY (MFS) PROFILE DOMAIN-CONTAINING PROTEIN"/>
    <property type="match status" value="1"/>
</dbReference>
<evidence type="ECO:0000256" key="2">
    <source>
        <dbReference type="ARBA" id="ARBA00010992"/>
    </source>
</evidence>
<keyword evidence="11" id="KW-1185">Reference proteome</keyword>
<feature type="transmembrane region" description="Helical" evidence="8">
    <location>
        <begin position="448"/>
        <end position="465"/>
    </location>
</feature>
<dbReference type="Pfam" id="PF00083">
    <property type="entry name" value="Sugar_tr"/>
    <property type="match status" value="1"/>
</dbReference>
<dbReference type="PROSITE" id="PS50850">
    <property type="entry name" value="MFS"/>
    <property type="match status" value="1"/>
</dbReference>
<feature type="transmembrane region" description="Helical" evidence="8">
    <location>
        <begin position="221"/>
        <end position="242"/>
    </location>
</feature>
<organism evidence="10 11">
    <name type="scientific">Colletotrichum noveboracense</name>
    <dbReference type="NCBI Taxonomy" id="2664923"/>
    <lineage>
        <taxon>Eukaryota</taxon>
        <taxon>Fungi</taxon>
        <taxon>Dikarya</taxon>
        <taxon>Ascomycota</taxon>
        <taxon>Pezizomycotina</taxon>
        <taxon>Sordariomycetes</taxon>
        <taxon>Hypocreomycetidae</taxon>
        <taxon>Glomerellales</taxon>
        <taxon>Glomerellaceae</taxon>
        <taxon>Colletotrichum</taxon>
        <taxon>Colletotrichum gloeosporioides species complex</taxon>
    </lineage>
</organism>
<feature type="transmembrane region" description="Helical" evidence="8">
    <location>
        <begin position="101"/>
        <end position="124"/>
    </location>
</feature>
<evidence type="ECO:0000256" key="4">
    <source>
        <dbReference type="ARBA" id="ARBA00022692"/>
    </source>
</evidence>
<evidence type="ECO:0000313" key="11">
    <source>
        <dbReference type="Proteomes" id="UP001152533"/>
    </source>
</evidence>
<evidence type="ECO:0000259" key="9">
    <source>
        <dbReference type="PROSITE" id="PS50850"/>
    </source>
</evidence>
<comment type="similarity">
    <text evidence="2">Belongs to the major facilitator superfamily. Sugar transporter (TC 2.A.1.1) family.</text>
</comment>
<feature type="transmembrane region" description="Helical" evidence="8">
    <location>
        <begin position="131"/>
        <end position="149"/>
    </location>
</feature>
<dbReference type="Gene3D" id="1.20.1250.20">
    <property type="entry name" value="MFS general substrate transporter like domains"/>
    <property type="match status" value="1"/>
</dbReference>
<keyword evidence="4 8" id="KW-0812">Transmembrane</keyword>
<feature type="transmembrane region" description="Helical" evidence="8">
    <location>
        <begin position="477"/>
        <end position="496"/>
    </location>
</feature>
<feature type="transmembrane region" description="Helical" evidence="8">
    <location>
        <begin position="311"/>
        <end position="333"/>
    </location>
</feature>
<accession>A0A9W4RT59</accession>
<evidence type="ECO:0000313" key="10">
    <source>
        <dbReference type="EMBL" id="CAI0646955.1"/>
    </source>
</evidence>
<feature type="transmembrane region" description="Helical" evidence="8">
    <location>
        <begin position="155"/>
        <end position="178"/>
    </location>
</feature>
<dbReference type="PANTHER" id="PTHR48022">
    <property type="entry name" value="PLASTIDIC GLUCOSE TRANSPORTER 4"/>
    <property type="match status" value="1"/>
</dbReference>
<dbReference type="InterPro" id="IPR050360">
    <property type="entry name" value="MFS_Sugar_Transporters"/>
</dbReference>
<dbReference type="AlphaFoldDB" id="A0A9W4RT59"/>
<feature type="region of interest" description="Disordered" evidence="7">
    <location>
        <begin position="1"/>
        <end position="37"/>
    </location>
</feature>